<dbReference type="Pfam" id="PF03922">
    <property type="entry name" value="OmpW"/>
    <property type="match status" value="1"/>
</dbReference>
<dbReference type="SUPFAM" id="SSF56925">
    <property type="entry name" value="OMPA-like"/>
    <property type="match status" value="1"/>
</dbReference>
<dbReference type="PANTHER" id="PTHR36920">
    <property type="match status" value="1"/>
</dbReference>
<feature type="signal peptide" evidence="2">
    <location>
        <begin position="1"/>
        <end position="21"/>
    </location>
</feature>
<dbReference type="Proteomes" id="UP000575898">
    <property type="component" value="Unassembled WGS sequence"/>
</dbReference>
<evidence type="ECO:0000313" key="3">
    <source>
        <dbReference type="EMBL" id="MBB5018835.1"/>
    </source>
</evidence>
<keyword evidence="2" id="KW-0732">Signal</keyword>
<gene>
    <name evidence="3" type="ORF">HNQ59_002132</name>
</gene>
<evidence type="ECO:0000256" key="1">
    <source>
        <dbReference type="ARBA" id="ARBA00004442"/>
    </source>
</evidence>
<dbReference type="GO" id="GO:0009279">
    <property type="term" value="C:cell outer membrane"/>
    <property type="evidence" value="ECO:0007669"/>
    <property type="project" value="UniProtKB-SubCell"/>
</dbReference>
<dbReference type="PANTHER" id="PTHR36920:SF1">
    <property type="entry name" value="OUTER MEMBRANE PROTEIN W"/>
    <property type="match status" value="1"/>
</dbReference>
<protein>
    <submittedName>
        <fullName evidence="3">Outer membrane protein</fullName>
    </submittedName>
</protein>
<dbReference type="Gene3D" id="2.40.160.20">
    <property type="match status" value="1"/>
</dbReference>
<reference evidence="3 4" key="1">
    <citation type="submission" date="2020-08" db="EMBL/GenBank/DDBJ databases">
        <title>Genomic Encyclopedia of Type Strains, Phase IV (KMG-IV): sequencing the most valuable type-strain genomes for metagenomic binning, comparative biology and taxonomic classification.</title>
        <authorList>
            <person name="Goeker M."/>
        </authorList>
    </citation>
    <scope>NUCLEOTIDE SEQUENCE [LARGE SCALE GENOMIC DNA]</scope>
    <source>
        <strain evidence="3 4">DSM 27165</strain>
    </source>
</reference>
<feature type="chain" id="PRO_5032934454" evidence="2">
    <location>
        <begin position="22"/>
        <end position="196"/>
    </location>
</feature>
<dbReference type="InterPro" id="IPR011250">
    <property type="entry name" value="OMP/PagP_B-barrel"/>
</dbReference>
<evidence type="ECO:0000313" key="4">
    <source>
        <dbReference type="Proteomes" id="UP000575898"/>
    </source>
</evidence>
<comment type="caution">
    <text evidence="3">The sequence shown here is derived from an EMBL/GenBank/DDBJ whole genome shotgun (WGS) entry which is preliminary data.</text>
</comment>
<dbReference type="RefSeq" id="WP_184038742.1">
    <property type="nucleotide sequence ID" value="NZ_JACHHY010000012.1"/>
</dbReference>
<evidence type="ECO:0000256" key="2">
    <source>
        <dbReference type="SAM" id="SignalP"/>
    </source>
</evidence>
<proteinExistence type="predicted"/>
<dbReference type="AlphaFoldDB" id="A0A840MMZ4"/>
<sequence length="196" mass="21230">MKKIILTAMTGMLLAAGFAHAEAGDVLVRGRFALITPDVESDLKGLDVERKAIPELDFTYFITKNIAAELILGTAKHSVSLNNQIIGKVSHLPPTVTVQYHFLPDSTIRPYVGAGLNYTRFYDIKLADGTLTVDKNSFGGALQAGVDFAVSKNSFINLDLKKIYISTDVKSTATGAKVTKLDVDPLVFGIGYGMRF</sequence>
<name>A0A840MMZ4_9PROT</name>
<keyword evidence="4" id="KW-1185">Reference proteome</keyword>
<organism evidence="3 4">
    <name type="scientific">Chitinivorax tropicus</name>
    <dbReference type="NCBI Taxonomy" id="714531"/>
    <lineage>
        <taxon>Bacteria</taxon>
        <taxon>Pseudomonadati</taxon>
        <taxon>Pseudomonadota</taxon>
        <taxon>Betaproteobacteria</taxon>
        <taxon>Chitinivorax</taxon>
    </lineage>
</organism>
<dbReference type="InterPro" id="IPR005618">
    <property type="entry name" value="OMPW"/>
</dbReference>
<dbReference type="EMBL" id="JACHHY010000012">
    <property type="protein sequence ID" value="MBB5018835.1"/>
    <property type="molecule type" value="Genomic_DNA"/>
</dbReference>
<comment type="subcellular location">
    <subcellularLocation>
        <location evidence="1">Cell outer membrane</location>
    </subcellularLocation>
</comment>
<accession>A0A840MMZ4</accession>
<dbReference type="GO" id="GO:0055085">
    <property type="term" value="P:transmembrane transport"/>
    <property type="evidence" value="ECO:0007669"/>
    <property type="project" value="TreeGrafter"/>
</dbReference>